<keyword evidence="1" id="KW-1133">Transmembrane helix</keyword>
<evidence type="ECO:0000313" key="2">
    <source>
        <dbReference type="EMBL" id="SHI61992.1"/>
    </source>
</evidence>
<dbReference type="AlphaFoldDB" id="A0A1M6CLS0"/>
<sequence>MFLQTVITIVLLLSIVGIAIWFYNRRNEIERIHRQTISELERAIGTNGNQIRYRNSNLNGYDFQQYNLDEALVVQSDIEIH</sequence>
<reference evidence="3" key="1">
    <citation type="submission" date="2016-11" db="EMBL/GenBank/DDBJ databases">
        <authorList>
            <person name="Varghese N."/>
            <person name="Submissions S."/>
        </authorList>
    </citation>
    <scope>NUCLEOTIDE SEQUENCE [LARGE SCALE GENOMIC DNA]</scope>
    <source>
        <strain evidence="3">DSM 26349</strain>
    </source>
</reference>
<keyword evidence="1" id="KW-0472">Membrane</keyword>
<accession>A0A1M6CLS0</accession>
<proteinExistence type="predicted"/>
<organism evidence="2 3">
    <name type="scientific">Aequorivita viscosa</name>
    <dbReference type="NCBI Taxonomy" id="797419"/>
    <lineage>
        <taxon>Bacteria</taxon>
        <taxon>Pseudomonadati</taxon>
        <taxon>Bacteroidota</taxon>
        <taxon>Flavobacteriia</taxon>
        <taxon>Flavobacteriales</taxon>
        <taxon>Flavobacteriaceae</taxon>
        <taxon>Aequorivita</taxon>
    </lineage>
</organism>
<keyword evidence="1" id="KW-0812">Transmembrane</keyword>
<feature type="transmembrane region" description="Helical" evidence="1">
    <location>
        <begin position="6"/>
        <end position="24"/>
    </location>
</feature>
<dbReference type="OrthoDB" id="1447857at2"/>
<evidence type="ECO:0000256" key="1">
    <source>
        <dbReference type="SAM" id="Phobius"/>
    </source>
</evidence>
<gene>
    <name evidence="2" type="ORF">SAMN04487908_10419</name>
</gene>
<dbReference type="STRING" id="797419.SAMN05216556_10519"/>
<dbReference type="EMBL" id="FQYV01000004">
    <property type="protein sequence ID" value="SHI61992.1"/>
    <property type="molecule type" value="Genomic_DNA"/>
</dbReference>
<name>A0A1M6CLS0_9FLAO</name>
<keyword evidence="3" id="KW-1185">Reference proteome</keyword>
<evidence type="ECO:0000313" key="3">
    <source>
        <dbReference type="Proteomes" id="UP000184172"/>
    </source>
</evidence>
<dbReference type="RefSeq" id="WP_073215164.1">
    <property type="nucleotide sequence ID" value="NZ_FNNS01000005.1"/>
</dbReference>
<protein>
    <submittedName>
        <fullName evidence="2">Uncharacterized protein</fullName>
    </submittedName>
</protein>
<dbReference type="Proteomes" id="UP000184172">
    <property type="component" value="Unassembled WGS sequence"/>
</dbReference>